<organism evidence="5 6">
    <name type="scientific">Microbacterium maritypicum</name>
    <name type="common">Microbacterium liquefaciens</name>
    <dbReference type="NCBI Taxonomy" id="33918"/>
    <lineage>
        <taxon>Bacteria</taxon>
        <taxon>Bacillati</taxon>
        <taxon>Actinomycetota</taxon>
        <taxon>Actinomycetes</taxon>
        <taxon>Micrococcales</taxon>
        <taxon>Microbacteriaceae</taxon>
        <taxon>Microbacterium</taxon>
    </lineage>
</organism>
<dbReference type="Pfam" id="PF10708">
    <property type="entry name" value="DUF2510"/>
    <property type="match status" value="1"/>
</dbReference>
<evidence type="ECO:0000256" key="1">
    <source>
        <dbReference type="ARBA" id="ARBA00022729"/>
    </source>
</evidence>
<evidence type="ECO:0000313" key="5">
    <source>
        <dbReference type="EMBL" id="GEC77085.1"/>
    </source>
</evidence>
<dbReference type="Proteomes" id="UP000317410">
    <property type="component" value="Unassembled WGS sequence"/>
</dbReference>
<keyword evidence="1" id="KW-0732">Signal</keyword>
<feature type="transmembrane region" description="Helical" evidence="3">
    <location>
        <begin position="97"/>
        <end position="120"/>
    </location>
</feature>
<dbReference type="InterPro" id="IPR018929">
    <property type="entry name" value="DUF2510"/>
</dbReference>
<name>A0A4Y4B8Z1_MICMQ</name>
<accession>A0A4Y4B8Z1</accession>
<keyword evidence="3" id="KW-0812">Transmembrane</keyword>
<proteinExistence type="predicted"/>
<protein>
    <recommendedName>
        <fullName evidence="4">DUF2510 domain-containing protein</fullName>
    </recommendedName>
</protein>
<dbReference type="AlphaFoldDB" id="A0A4Y4B8Z1"/>
<dbReference type="EMBL" id="BJNQ01000040">
    <property type="protein sequence ID" value="GEC77085.1"/>
    <property type="molecule type" value="Genomic_DNA"/>
</dbReference>
<feature type="domain" description="DUF2510" evidence="4">
    <location>
        <begin position="7"/>
        <end position="38"/>
    </location>
</feature>
<dbReference type="Gene3D" id="2.60.40.1240">
    <property type="match status" value="1"/>
</dbReference>
<evidence type="ECO:0000313" key="6">
    <source>
        <dbReference type="Proteomes" id="UP000317410"/>
    </source>
</evidence>
<keyword evidence="3" id="KW-1133">Transmembrane helix</keyword>
<evidence type="ECO:0000256" key="2">
    <source>
        <dbReference type="SAM" id="MobiDB-lite"/>
    </source>
</evidence>
<gene>
    <name evidence="5" type="ORF">MLI01_32300</name>
</gene>
<feature type="region of interest" description="Disordered" evidence="2">
    <location>
        <begin position="123"/>
        <end position="175"/>
    </location>
</feature>
<evidence type="ECO:0000256" key="3">
    <source>
        <dbReference type="SAM" id="Phobius"/>
    </source>
</evidence>
<comment type="caution">
    <text evidence="5">The sequence shown here is derived from an EMBL/GenBank/DDBJ whole genome shotgun (WGS) entry which is preliminary data.</text>
</comment>
<evidence type="ECO:0000259" key="4">
    <source>
        <dbReference type="Pfam" id="PF10708"/>
    </source>
</evidence>
<reference evidence="5 6" key="1">
    <citation type="submission" date="2019-06" db="EMBL/GenBank/DDBJ databases">
        <title>Whole genome shotgun sequence of Microbacterium liquefaciens NBRC 15037.</title>
        <authorList>
            <person name="Hosoyama A."/>
            <person name="Uohara A."/>
            <person name="Ohji S."/>
            <person name="Ichikawa N."/>
        </authorList>
    </citation>
    <scope>NUCLEOTIDE SEQUENCE [LARGE SCALE GENOMIC DNA]</scope>
    <source>
        <strain evidence="5 6">NBRC 15037</strain>
    </source>
</reference>
<dbReference type="InterPro" id="IPR029050">
    <property type="entry name" value="Immunoprotect_excell_Ig-like"/>
</dbReference>
<feature type="compositionally biased region" description="Low complexity" evidence="2">
    <location>
        <begin position="134"/>
        <end position="146"/>
    </location>
</feature>
<sequence>MSSAYPAGWYQDANYPGYERYFDGNAWTHHTRPSAAASQPTQMLPQQTAATQVYPTGFIGSVPNVPQAHAYAEQAQDQHGQPYGQAARAQKNKGARVPLIILGSVVGGFFLLTFIGVAIAGAGSDGDRSVADRPTVVSTPTPTPTAEAEEEEPAPQAVEEAPPAPPVPDGSVGNPFPAPYTATGFWGGDKYTFSARVTNADANAAVKEWNMFNDDAPAGYKYVIAEATMTGVDPDGVEPMFEQYDIELATAEGNGYDPEIIVFPEGTSSFWDGPTLYPGQSFTGLMAFIVPADATSFLFKVNGDYVLPAG</sequence>
<dbReference type="RefSeq" id="WP_141388332.1">
    <property type="nucleotide sequence ID" value="NZ_BJNQ01000040.1"/>
</dbReference>
<keyword evidence="3" id="KW-0472">Membrane</keyword>